<proteinExistence type="predicted"/>
<accession>A0A0A8XMT2</accession>
<protein>
    <submittedName>
        <fullName evidence="1">Uncharacterized protein</fullName>
    </submittedName>
</protein>
<organism evidence="1">
    <name type="scientific">Arundo donax</name>
    <name type="common">Giant reed</name>
    <name type="synonym">Donax arundinaceus</name>
    <dbReference type="NCBI Taxonomy" id="35708"/>
    <lineage>
        <taxon>Eukaryota</taxon>
        <taxon>Viridiplantae</taxon>
        <taxon>Streptophyta</taxon>
        <taxon>Embryophyta</taxon>
        <taxon>Tracheophyta</taxon>
        <taxon>Spermatophyta</taxon>
        <taxon>Magnoliopsida</taxon>
        <taxon>Liliopsida</taxon>
        <taxon>Poales</taxon>
        <taxon>Poaceae</taxon>
        <taxon>PACMAD clade</taxon>
        <taxon>Arundinoideae</taxon>
        <taxon>Arundineae</taxon>
        <taxon>Arundo</taxon>
    </lineage>
</organism>
<reference evidence="1" key="2">
    <citation type="journal article" date="2015" name="Data Brief">
        <title>Shoot transcriptome of the giant reed, Arundo donax.</title>
        <authorList>
            <person name="Barrero R.A."/>
            <person name="Guerrero F.D."/>
            <person name="Moolhuijzen P."/>
            <person name="Goolsby J.A."/>
            <person name="Tidwell J."/>
            <person name="Bellgard S.E."/>
            <person name="Bellgard M.I."/>
        </authorList>
    </citation>
    <scope>NUCLEOTIDE SEQUENCE</scope>
    <source>
        <tissue evidence="1">Shoot tissue taken approximately 20 cm above the soil surface</tissue>
    </source>
</reference>
<dbReference type="EMBL" id="GBRH01283546">
    <property type="protein sequence ID" value="JAD14349.1"/>
    <property type="molecule type" value="Transcribed_RNA"/>
</dbReference>
<evidence type="ECO:0000313" key="1">
    <source>
        <dbReference type="EMBL" id="JAD14349.1"/>
    </source>
</evidence>
<sequence length="13" mass="1510">MSRPRARARPSKP</sequence>
<name>A0A0A8XMT2_ARUDO</name>
<reference evidence="1" key="1">
    <citation type="submission" date="2014-09" db="EMBL/GenBank/DDBJ databases">
        <authorList>
            <person name="Magalhaes I.L.F."/>
            <person name="Oliveira U."/>
            <person name="Santos F.R."/>
            <person name="Vidigal T.H.D.A."/>
            <person name="Brescovit A.D."/>
            <person name="Santos A.J."/>
        </authorList>
    </citation>
    <scope>NUCLEOTIDE SEQUENCE</scope>
    <source>
        <tissue evidence="1">Shoot tissue taken approximately 20 cm above the soil surface</tissue>
    </source>
</reference>